<proteinExistence type="inferred from homology"/>
<keyword evidence="5" id="KW-0378">Hydrolase</keyword>
<organism evidence="16">
    <name type="scientific">Clastoptera arizonana</name>
    <name type="common">Arizona spittle bug</name>
    <dbReference type="NCBI Taxonomy" id="38151"/>
    <lineage>
        <taxon>Eukaryota</taxon>
        <taxon>Metazoa</taxon>
        <taxon>Ecdysozoa</taxon>
        <taxon>Arthropoda</taxon>
        <taxon>Hexapoda</taxon>
        <taxon>Insecta</taxon>
        <taxon>Pterygota</taxon>
        <taxon>Neoptera</taxon>
        <taxon>Paraneoptera</taxon>
        <taxon>Hemiptera</taxon>
        <taxon>Auchenorrhyncha</taxon>
        <taxon>Cercopoidea</taxon>
        <taxon>Clastopteridae</taxon>
        <taxon>Clastoptera</taxon>
    </lineage>
</organism>
<keyword evidence="8" id="KW-0804">Transcription</keyword>
<evidence type="ECO:0000256" key="12">
    <source>
        <dbReference type="ARBA" id="ARBA00065154"/>
    </source>
</evidence>
<evidence type="ECO:0000256" key="8">
    <source>
        <dbReference type="ARBA" id="ARBA00023163"/>
    </source>
</evidence>
<comment type="subcellular location">
    <subcellularLocation>
        <location evidence="1">Nucleus</location>
    </subcellularLocation>
</comment>
<dbReference type="GO" id="GO:0000118">
    <property type="term" value="C:histone deacetylase complex"/>
    <property type="evidence" value="ECO:0007669"/>
    <property type="project" value="TreeGrafter"/>
</dbReference>
<dbReference type="InterPro" id="IPR023801">
    <property type="entry name" value="His_deacetylse_dom"/>
</dbReference>
<evidence type="ECO:0000256" key="10">
    <source>
        <dbReference type="ARBA" id="ARBA00048287"/>
    </source>
</evidence>
<dbReference type="SUPFAM" id="SSF52768">
    <property type="entry name" value="Arginase/deacetylase"/>
    <property type="match status" value="1"/>
</dbReference>
<dbReference type="EMBL" id="GEDC01025617">
    <property type="protein sequence ID" value="JAS11681.1"/>
    <property type="molecule type" value="Transcribed_RNA"/>
</dbReference>
<feature type="domain" description="Histone deacetylase" evidence="14">
    <location>
        <begin position="52"/>
        <end position="334"/>
    </location>
</feature>
<dbReference type="InterPro" id="IPR037138">
    <property type="entry name" value="His_deacetylse_dom_sf"/>
</dbReference>
<keyword evidence="9" id="KW-0539">Nucleus</keyword>
<comment type="subunit">
    <text evidence="12">Interacts with HDAC6.</text>
</comment>
<comment type="similarity">
    <text evidence="2">Belongs to the histone deacetylase family.</text>
</comment>
<dbReference type="Gene3D" id="3.40.800.20">
    <property type="entry name" value="Histone deacetylase domain"/>
    <property type="match status" value="1"/>
</dbReference>
<dbReference type="PRINTS" id="PR01270">
    <property type="entry name" value="HDASUPER"/>
</dbReference>
<dbReference type="PANTHER" id="PTHR10625:SF23">
    <property type="entry name" value="HISTONE DEACETYLASE 11"/>
    <property type="match status" value="1"/>
</dbReference>
<keyword evidence="7" id="KW-0805">Transcription regulation</keyword>
<evidence type="ECO:0000256" key="2">
    <source>
        <dbReference type="ARBA" id="ARBA00005947"/>
    </source>
</evidence>
<evidence type="ECO:0000256" key="9">
    <source>
        <dbReference type="ARBA" id="ARBA00023242"/>
    </source>
</evidence>
<evidence type="ECO:0000256" key="4">
    <source>
        <dbReference type="ARBA" id="ARBA00022491"/>
    </source>
</evidence>
<dbReference type="GO" id="GO:0141221">
    <property type="term" value="F:histone deacetylase activity, hydrolytic mechanism"/>
    <property type="evidence" value="ECO:0007669"/>
    <property type="project" value="UniProtKB-EC"/>
</dbReference>
<dbReference type="EC" id="3.5.1.98" evidence="3"/>
<evidence type="ECO:0000313" key="16">
    <source>
        <dbReference type="EMBL" id="JAS26760.1"/>
    </source>
</evidence>
<comment type="catalytic activity">
    <reaction evidence="10">
        <text>N(6)-acetyl-L-lysyl-[histone] + H2O = L-lysyl-[histone] + acetate</text>
        <dbReference type="Rhea" id="RHEA:58196"/>
        <dbReference type="Rhea" id="RHEA-COMP:9845"/>
        <dbReference type="Rhea" id="RHEA-COMP:11338"/>
        <dbReference type="ChEBI" id="CHEBI:15377"/>
        <dbReference type="ChEBI" id="CHEBI:29969"/>
        <dbReference type="ChEBI" id="CHEBI:30089"/>
        <dbReference type="ChEBI" id="CHEBI:61930"/>
        <dbReference type="EC" id="3.5.1.98"/>
    </reaction>
</comment>
<accession>A0A1B6DMB6</accession>
<dbReference type="Pfam" id="PF00850">
    <property type="entry name" value="Hist_deacetyl"/>
    <property type="match status" value="1"/>
</dbReference>
<name>A0A1B6DMB6_9HEMI</name>
<dbReference type="InterPro" id="IPR000286">
    <property type="entry name" value="HDACs"/>
</dbReference>
<evidence type="ECO:0000256" key="3">
    <source>
        <dbReference type="ARBA" id="ARBA00012111"/>
    </source>
</evidence>
<dbReference type="FunFam" id="3.40.800.20:FF:000009">
    <property type="entry name" value="Histone deacetylase 11"/>
    <property type="match status" value="1"/>
</dbReference>
<comment type="function">
    <text evidence="11">Responsible for the deacetylation of lysine residues on the N-terminal part of the core histones (H2A, H2B, H3 and H4). Histone deacetylation gives a tag for epigenetic repression and plays an important role in transcriptional regulation, cell cycle progression and developmental events. Histone deacetylases act via the formation of large multiprotein complexes.</text>
</comment>
<evidence type="ECO:0000313" key="15">
    <source>
        <dbReference type="EMBL" id="JAS11681.1"/>
    </source>
</evidence>
<evidence type="ECO:0000256" key="5">
    <source>
        <dbReference type="ARBA" id="ARBA00022801"/>
    </source>
</evidence>
<evidence type="ECO:0000256" key="13">
    <source>
        <dbReference type="ARBA" id="ARBA00072450"/>
    </source>
</evidence>
<dbReference type="EMBL" id="GEDC01010538">
    <property type="protein sequence ID" value="JAS26760.1"/>
    <property type="molecule type" value="Transcribed_RNA"/>
</dbReference>
<gene>
    <name evidence="15" type="ORF">g.17215</name>
    <name evidence="16" type="ORF">g.17218</name>
</gene>
<protein>
    <recommendedName>
        <fullName evidence="13">Histone deacetylase 11</fullName>
        <ecNumber evidence="3">3.5.1.98</ecNumber>
    </recommendedName>
</protein>
<keyword evidence="4" id="KW-0678">Repressor</keyword>
<sequence length="354" mass="40341">MKMDSMKKSRKIKDIHVTKPGTNLWFDIEQHQWPIVYRQEYNVHFIGLENLHPFDCSKWGNVFQFLKENGYVDETSVTKPEEASKEDLLCVHSEAYLNSLKWSWNVAAIAEVPVIAVVPNFLIQKMYLRPMRYQVGGTILSGKLALQRGWAINIGGGFHHCNANKGGGFCPYADITLLIKFLMKYENSLVNKAMIIDLDAHQGNGHETDFLDQTNNVYIMDIYNCQIYPKDDKAKAAIRCKVEIYNHTEDDEYLDKVERCLESSLHEFHPDIIVYNAGTDILEGDTLGNLSVSAKGIIRRDELVFMKARERRIPIVMLTSGGYQKKTAKIISDSIINLFDKDLIGKSRTGAIKA</sequence>
<dbReference type="InterPro" id="IPR023696">
    <property type="entry name" value="Ureohydrolase_dom_sf"/>
</dbReference>
<evidence type="ECO:0000256" key="1">
    <source>
        <dbReference type="ARBA" id="ARBA00004123"/>
    </source>
</evidence>
<dbReference type="CDD" id="cd09993">
    <property type="entry name" value="HDAC_classIV"/>
    <property type="match status" value="1"/>
</dbReference>
<dbReference type="InterPro" id="IPR044150">
    <property type="entry name" value="HDAC_classIV"/>
</dbReference>
<dbReference type="AlphaFoldDB" id="A0A1B6DMB6"/>
<dbReference type="PANTHER" id="PTHR10625">
    <property type="entry name" value="HISTONE DEACETYLASE HDAC1-RELATED"/>
    <property type="match status" value="1"/>
</dbReference>
<keyword evidence="6" id="KW-0156">Chromatin regulator</keyword>
<evidence type="ECO:0000256" key="6">
    <source>
        <dbReference type="ARBA" id="ARBA00022853"/>
    </source>
</evidence>
<reference evidence="16" key="1">
    <citation type="submission" date="2015-12" db="EMBL/GenBank/DDBJ databases">
        <title>De novo transcriptome assembly of four potential Pierce s Disease insect vectors from Arizona vineyards.</title>
        <authorList>
            <person name="Tassone E.E."/>
        </authorList>
    </citation>
    <scope>NUCLEOTIDE SEQUENCE</scope>
</reference>
<evidence type="ECO:0000259" key="14">
    <source>
        <dbReference type="Pfam" id="PF00850"/>
    </source>
</evidence>
<evidence type="ECO:0000256" key="7">
    <source>
        <dbReference type="ARBA" id="ARBA00023015"/>
    </source>
</evidence>
<dbReference type="GO" id="GO:0040029">
    <property type="term" value="P:epigenetic regulation of gene expression"/>
    <property type="evidence" value="ECO:0007669"/>
    <property type="project" value="TreeGrafter"/>
</dbReference>
<evidence type="ECO:0000256" key="11">
    <source>
        <dbReference type="ARBA" id="ARBA00059784"/>
    </source>
</evidence>